<feature type="transmembrane region" description="Helical" evidence="8">
    <location>
        <begin position="787"/>
        <end position="804"/>
    </location>
</feature>
<feature type="compositionally biased region" description="Polar residues" evidence="9">
    <location>
        <begin position="187"/>
        <end position="198"/>
    </location>
</feature>
<gene>
    <name evidence="11" type="ORF">D9758_003909</name>
</gene>
<dbReference type="InterPro" id="IPR004835">
    <property type="entry name" value="Chitin_synth"/>
</dbReference>
<keyword evidence="8" id="KW-0328">Glycosyltransferase</keyword>
<reference evidence="11 12" key="1">
    <citation type="journal article" date="2020" name="ISME J.">
        <title>Uncovering the hidden diversity of litter-decomposition mechanisms in mushroom-forming fungi.</title>
        <authorList>
            <person name="Floudas D."/>
            <person name="Bentzer J."/>
            <person name="Ahren D."/>
            <person name="Johansson T."/>
            <person name="Persson P."/>
            <person name="Tunlid A."/>
        </authorList>
    </citation>
    <scope>NUCLEOTIDE SEQUENCE [LARGE SCALE GENOMIC DNA]</scope>
    <source>
        <strain evidence="11 12">CBS 291.85</strain>
    </source>
</reference>
<dbReference type="GO" id="GO:0005886">
    <property type="term" value="C:plasma membrane"/>
    <property type="evidence" value="ECO:0007669"/>
    <property type="project" value="UniProtKB-SubCell"/>
</dbReference>
<dbReference type="Pfam" id="PF01644">
    <property type="entry name" value="Chitin_synth_1"/>
    <property type="match status" value="1"/>
</dbReference>
<keyword evidence="3 8" id="KW-1133">Transmembrane helix</keyword>
<evidence type="ECO:0000256" key="3">
    <source>
        <dbReference type="ARBA" id="ARBA00022989"/>
    </source>
</evidence>
<evidence type="ECO:0000256" key="4">
    <source>
        <dbReference type="ARBA" id="ARBA00023136"/>
    </source>
</evidence>
<evidence type="ECO:0000313" key="12">
    <source>
        <dbReference type="Proteomes" id="UP000559256"/>
    </source>
</evidence>
<keyword evidence="8" id="KW-1003">Cell membrane</keyword>
<feature type="transmembrane region" description="Helical" evidence="8">
    <location>
        <begin position="752"/>
        <end position="775"/>
    </location>
</feature>
<comment type="function">
    <text evidence="6 8">Polymerizes chitin, a structural polymer of the cell wall and septum, by transferring the sugar moiety of UDP-GlcNAc to the non-reducing end of the growing chitin polymer.</text>
</comment>
<evidence type="ECO:0000256" key="5">
    <source>
        <dbReference type="ARBA" id="ARBA00023316"/>
    </source>
</evidence>
<feature type="region of interest" description="Disordered" evidence="9">
    <location>
        <begin position="1"/>
        <end position="73"/>
    </location>
</feature>
<protein>
    <recommendedName>
        <fullName evidence="8">Chitin synthase</fullName>
        <ecNumber evidence="8">2.4.1.16</ecNumber>
    </recommendedName>
</protein>
<feature type="region of interest" description="Disordered" evidence="9">
    <location>
        <begin position="183"/>
        <end position="214"/>
    </location>
</feature>
<proteinExistence type="inferred from homology"/>
<sequence>MSYQGYLQHHYPQQYQYQENDDDDDDASSTEDSEDIADEFSVAESLYPSEPNQHSTTSYNRYQPGQTLEPIHTGETLQLGRFSPYQATNNRSVDSYYSQQPSDYHSYESYGNSYISEPATLAPSREDSYDHHRYDLEAYSSGALRPIPRSRSPTPAGDDEDYYIVGNESFHYTGLPGQYPQEAEKMSQWSGNSGSYPESKSSHSLHTPSTLSKEIEETRHWGPAPAGRVMRRRKTKKRIQLTRGNYVVPLPVPPKLVLPGPRRNEAEFQSTRYTMVTCDPNDFEKSGYTLRQLEMGRTTELFVAITMYNEDEILFCRTLYGVMKNIQHLCTRKNSQTWGPDSWKKVVVCIIADGRTKVHPRVLDCLTLLGVYQPGPHMRGGIGKEGVPEAGLKKVTAHLYEYTTSFALDPNLHFKQVLSALPLYPDKGIVPTQIIFCLKERNQRKINSHRWFFNAFASMLQPNVCVLLDVGTRPASSSLYRLWKTFDLNSNVAGACGEIAAFKGKNWQLLLNPLVACQNFEYKISCILDKPTESMFGYISVLPGAFSAYRFHALQNDSRGVGPLASYFKGEVLHGRDTDIFTSNMYLAEDRILCFELVAKANSNWVLKYVKGAVAETDVPEAFQTVYAIAHVGQILQSGHSVMRKVVLMFETLYNVINLVFAWFSIGNFYIFFVVLTSSLNYIPALPYVNTVVVYAMAAMIAACFLFAMGNKPRASKVKYRVAIYFFSVMMTYMLVASVLCAVAAARQGGSANSAMVFSVIITYGVYAASSILAFDPAHMVTSFIQYLLLSPTYFVLLNVYSFSNLDDISWGTKQDTVEEQDLAAVTHNTQNQADIELYSSEADRDEFYQESVGNLKHRKSVPSPPITESHKEQKVKDYYANVRTNVLLAWVLSNAILVILILHGSDPSGTFSEENTLNRTKAYLVFILVFTAIANIIRLMASTLYLFIQLLTG</sequence>
<evidence type="ECO:0000256" key="2">
    <source>
        <dbReference type="ARBA" id="ARBA00022692"/>
    </source>
</evidence>
<evidence type="ECO:0000259" key="10">
    <source>
        <dbReference type="Pfam" id="PF08407"/>
    </source>
</evidence>
<feature type="domain" description="Chitin synthase N-terminal" evidence="10">
    <location>
        <begin position="234"/>
        <end position="300"/>
    </location>
</feature>
<dbReference type="EC" id="2.4.1.16" evidence="8"/>
<organism evidence="11 12">
    <name type="scientific">Tetrapyrgos nigripes</name>
    <dbReference type="NCBI Taxonomy" id="182062"/>
    <lineage>
        <taxon>Eukaryota</taxon>
        <taxon>Fungi</taxon>
        <taxon>Dikarya</taxon>
        <taxon>Basidiomycota</taxon>
        <taxon>Agaricomycotina</taxon>
        <taxon>Agaricomycetes</taxon>
        <taxon>Agaricomycetidae</taxon>
        <taxon>Agaricales</taxon>
        <taxon>Marasmiineae</taxon>
        <taxon>Marasmiaceae</taxon>
        <taxon>Tetrapyrgos</taxon>
    </lineage>
</organism>
<feature type="compositionally biased region" description="Acidic residues" evidence="9">
    <location>
        <begin position="19"/>
        <end position="38"/>
    </location>
</feature>
<feature type="transmembrane region" description="Helical" evidence="8">
    <location>
        <begin position="688"/>
        <end position="710"/>
    </location>
</feature>
<comment type="caution">
    <text evidence="11">The sequence shown here is derived from an EMBL/GenBank/DDBJ whole genome shotgun (WGS) entry which is preliminary data.</text>
</comment>
<evidence type="ECO:0000256" key="7">
    <source>
        <dbReference type="ARBA" id="ARBA00048014"/>
    </source>
</evidence>
<keyword evidence="2 8" id="KW-0812">Transmembrane</keyword>
<evidence type="ECO:0000256" key="6">
    <source>
        <dbReference type="ARBA" id="ARBA00024009"/>
    </source>
</evidence>
<name>A0A8H5LRM4_9AGAR</name>
<dbReference type="PANTHER" id="PTHR22914">
    <property type="entry name" value="CHITIN SYNTHASE"/>
    <property type="match status" value="1"/>
</dbReference>
<evidence type="ECO:0000256" key="8">
    <source>
        <dbReference type="RuleBase" id="RU366040"/>
    </source>
</evidence>
<feature type="transmembrane region" description="Helical" evidence="8">
    <location>
        <begin position="653"/>
        <end position="676"/>
    </location>
</feature>
<comment type="subcellular location">
    <subcellularLocation>
        <location evidence="8">Cell membrane</location>
        <topology evidence="8">Multi-pass membrane protein</topology>
    </subcellularLocation>
    <subcellularLocation>
        <location evidence="1">Membrane</location>
        <topology evidence="1">Multi-pass membrane protein</topology>
    </subcellularLocation>
</comment>
<feature type="compositionally biased region" description="Polar residues" evidence="9">
    <location>
        <begin position="50"/>
        <end position="66"/>
    </location>
</feature>
<dbReference type="EMBL" id="JAACJM010000020">
    <property type="protein sequence ID" value="KAF5366968.1"/>
    <property type="molecule type" value="Genomic_DNA"/>
</dbReference>
<keyword evidence="8" id="KW-0808">Transferase</keyword>
<dbReference type="OrthoDB" id="26569at2759"/>
<dbReference type="Proteomes" id="UP000559256">
    <property type="component" value="Unassembled WGS sequence"/>
</dbReference>
<comment type="similarity">
    <text evidence="8">Belongs to the chitin synthase family.</text>
</comment>
<dbReference type="InterPro" id="IPR013616">
    <property type="entry name" value="Chitin_synth_N"/>
</dbReference>
<dbReference type="GO" id="GO:0030428">
    <property type="term" value="C:cell septum"/>
    <property type="evidence" value="ECO:0007669"/>
    <property type="project" value="TreeGrafter"/>
</dbReference>
<evidence type="ECO:0000256" key="9">
    <source>
        <dbReference type="SAM" id="MobiDB-lite"/>
    </source>
</evidence>
<dbReference type="AlphaFoldDB" id="A0A8H5LRM4"/>
<evidence type="ECO:0000313" key="11">
    <source>
        <dbReference type="EMBL" id="KAF5366968.1"/>
    </source>
</evidence>
<dbReference type="PANTHER" id="PTHR22914:SF38">
    <property type="entry name" value="CHITIN SYNTHASE 2"/>
    <property type="match status" value="1"/>
</dbReference>
<feature type="transmembrane region" description="Helical" evidence="8">
    <location>
        <begin position="924"/>
        <end position="949"/>
    </location>
</feature>
<feature type="transmembrane region" description="Helical" evidence="8">
    <location>
        <begin position="885"/>
        <end position="903"/>
    </location>
</feature>
<keyword evidence="5 8" id="KW-0961">Cell wall biogenesis/degradation</keyword>
<dbReference type="GO" id="GO:0006031">
    <property type="term" value="P:chitin biosynthetic process"/>
    <property type="evidence" value="ECO:0007669"/>
    <property type="project" value="UniProtKB-UniRule"/>
</dbReference>
<dbReference type="Pfam" id="PF08407">
    <property type="entry name" value="Chitin_synth_1N"/>
    <property type="match status" value="1"/>
</dbReference>
<feature type="compositionally biased region" description="Low complexity" evidence="9">
    <location>
        <begin position="202"/>
        <end position="212"/>
    </location>
</feature>
<keyword evidence="4 8" id="KW-0472">Membrane</keyword>
<dbReference type="GO" id="GO:0004100">
    <property type="term" value="F:chitin synthase activity"/>
    <property type="evidence" value="ECO:0007669"/>
    <property type="project" value="UniProtKB-UniRule"/>
</dbReference>
<dbReference type="GO" id="GO:0071555">
    <property type="term" value="P:cell wall organization"/>
    <property type="evidence" value="ECO:0007669"/>
    <property type="project" value="UniProtKB-KW"/>
</dbReference>
<comment type="catalytic activity">
    <reaction evidence="7 8">
        <text>[(1-&gt;4)-N-acetyl-beta-D-glucosaminyl](n) + UDP-N-acetyl-alpha-D-glucosamine = [(1-&gt;4)-N-acetyl-beta-D-glucosaminyl](n+1) + UDP + H(+)</text>
        <dbReference type="Rhea" id="RHEA:16637"/>
        <dbReference type="Rhea" id="RHEA-COMP:9593"/>
        <dbReference type="Rhea" id="RHEA-COMP:9595"/>
        <dbReference type="ChEBI" id="CHEBI:15378"/>
        <dbReference type="ChEBI" id="CHEBI:17029"/>
        <dbReference type="ChEBI" id="CHEBI:57705"/>
        <dbReference type="ChEBI" id="CHEBI:58223"/>
        <dbReference type="EC" id="2.4.1.16"/>
    </reaction>
</comment>
<feature type="compositionally biased region" description="Low complexity" evidence="9">
    <location>
        <begin position="1"/>
        <end position="18"/>
    </location>
</feature>
<keyword evidence="12" id="KW-1185">Reference proteome</keyword>
<feature type="transmembrane region" description="Helical" evidence="8">
    <location>
        <begin position="722"/>
        <end position="746"/>
    </location>
</feature>
<accession>A0A8H5LRM4</accession>
<evidence type="ECO:0000256" key="1">
    <source>
        <dbReference type="ARBA" id="ARBA00004141"/>
    </source>
</evidence>